<keyword evidence="2" id="KW-1133">Transmembrane helix</keyword>
<dbReference type="InterPro" id="IPR000073">
    <property type="entry name" value="AB_hydrolase_1"/>
</dbReference>
<dbReference type="Pfam" id="PF00561">
    <property type="entry name" value="Abhydrolase_1"/>
    <property type="match status" value="1"/>
</dbReference>
<comment type="caution">
    <text evidence="4">The sequence shown here is derived from an EMBL/GenBank/DDBJ whole genome shotgun (WGS) entry which is preliminary data.</text>
</comment>
<feature type="transmembrane region" description="Helical" evidence="2">
    <location>
        <begin position="115"/>
        <end position="132"/>
    </location>
</feature>
<feature type="domain" description="AB hydrolase-1" evidence="3">
    <location>
        <begin position="278"/>
        <end position="377"/>
    </location>
</feature>
<keyword evidence="5" id="KW-1185">Reference proteome</keyword>
<sequence length="785" mass="85047">MSSNGLAKDGKRRRFFVYKLLKDHALKERLASRLGLARKRSRDGCGTSLTRCLAHVRFCVVCSASLFKAMAPWGFAACEVAVMLLLYSLLIPNALPVRRHISHYRYHFRRSLEDVVAFSILRFLAVVLAYVFGTGRNYHRPYMYTAYAFAAVGVPFVLVKLLLFKLPHHWLPHVTLMAASLAFSAAHLLMAKNVMEWARQRYQMGLLGYGYPWEEGEEAWLLMGRSQTLPDTAEERPLADVDPRSLADPDSRFADCQGLTVHYKEEVPAEGCAGDTGVVLIHGFGGGVFAWRHIMPALAQHCNCRVVAFDRPAFGLTSRPLPRHGEDAWRSPYSLAAQAELTLALCTALGLRRAVFVGHADGALVALLAANLACRRPDSPCWAAPADSMDMAWMLGTPGNAELAAEHSSLSRLQVSPFKSLPSPQKGRMLFSGLRSHYGSAGDVQQAPSAACRQASFASLADEEAPESPGSRNSAEEVSCTTRLLPGQRTSSGHSGVHHMDLPPGLSSPMTRGYPPPSVPSQPCAAYRPPQPHLESGASTSYLSTPFADPASQSRPPYGCPMFPSQSWGRGGDPGSSSGSLPQSQGAHSYHQNDRGQGEGQGAVGGSAECEREYPEVLGMALLHPSLSGEVGPSFTRLLGKSRLGRRILRPLLRSELGEVGNRRAWADVGKLTEGVLALYKAPLHVVNWDTALIEVSRVKGEIGAEQLAECYRSTAQLLALVVTGDKDRIVPPQKAAIIAGELPHARLHLLPDCGHLSHEEVPGELLDCLALFVSGTLGQPSSSR</sequence>
<reference evidence="4 5" key="1">
    <citation type="journal article" date="2024" name="Nat. Commun.">
        <title>Phylogenomics reveals the evolutionary origins of lichenization in chlorophyte algae.</title>
        <authorList>
            <person name="Puginier C."/>
            <person name="Libourel C."/>
            <person name="Otte J."/>
            <person name="Skaloud P."/>
            <person name="Haon M."/>
            <person name="Grisel S."/>
            <person name="Petersen M."/>
            <person name="Berrin J.G."/>
            <person name="Delaux P.M."/>
            <person name="Dal Grande F."/>
            <person name="Keller J."/>
        </authorList>
    </citation>
    <scope>NUCLEOTIDE SEQUENCE [LARGE SCALE GENOMIC DNA]</scope>
    <source>
        <strain evidence="4 5">SAG 2043</strain>
    </source>
</reference>
<dbReference type="EMBL" id="JALJOR010000009">
    <property type="protein sequence ID" value="KAK9811616.1"/>
    <property type="molecule type" value="Genomic_DNA"/>
</dbReference>
<accession>A0AAW1PDV1</accession>
<organism evidence="4 5">
    <name type="scientific">[Myrmecia] bisecta</name>
    <dbReference type="NCBI Taxonomy" id="41462"/>
    <lineage>
        <taxon>Eukaryota</taxon>
        <taxon>Viridiplantae</taxon>
        <taxon>Chlorophyta</taxon>
        <taxon>core chlorophytes</taxon>
        <taxon>Trebouxiophyceae</taxon>
        <taxon>Trebouxiales</taxon>
        <taxon>Trebouxiaceae</taxon>
        <taxon>Myrmecia</taxon>
    </lineage>
</organism>
<evidence type="ECO:0000259" key="3">
    <source>
        <dbReference type="Pfam" id="PF00561"/>
    </source>
</evidence>
<dbReference type="SUPFAM" id="SSF53474">
    <property type="entry name" value="alpha/beta-Hydrolases"/>
    <property type="match status" value="1"/>
</dbReference>
<feature type="transmembrane region" description="Helical" evidence="2">
    <location>
        <begin position="170"/>
        <end position="190"/>
    </location>
</feature>
<dbReference type="Proteomes" id="UP001489004">
    <property type="component" value="Unassembled WGS sequence"/>
</dbReference>
<keyword evidence="2" id="KW-0812">Transmembrane</keyword>
<feature type="compositionally biased region" description="Low complexity" evidence="1">
    <location>
        <begin position="575"/>
        <end position="586"/>
    </location>
</feature>
<dbReference type="PANTHER" id="PTHR43689:SF8">
    <property type="entry name" value="ALPHA_BETA-HYDROLASES SUPERFAMILY PROTEIN"/>
    <property type="match status" value="1"/>
</dbReference>
<evidence type="ECO:0000256" key="1">
    <source>
        <dbReference type="SAM" id="MobiDB-lite"/>
    </source>
</evidence>
<dbReference type="InterPro" id="IPR029058">
    <property type="entry name" value="AB_hydrolase_fold"/>
</dbReference>
<evidence type="ECO:0000313" key="5">
    <source>
        <dbReference type="Proteomes" id="UP001489004"/>
    </source>
</evidence>
<protein>
    <recommendedName>
        <fullName evidence="3">AB hydrolase-1 domain-containing protein</fullName>
    </recommendedName>
</protein>
<dbReference type="PANTHER" id="PTHR43689">
    <property type="entry name" value="HYDROLASE"/>
    <property type="match status" value="1"/>
</dbReference>
<dbReference type="Gene3D" id="3.40.50.1820">
    <property type="entry name" value="alpha/beta hydrolase"/>
    <property type="match status" value="2"/>
</dbReference>
<evidence type="ECO:0000256" key="2">
    <source>
        <dbReference type="SAM" id="Phobius"/>
    </source>
</evidence>
<evidence type="ECO:0000313" key="4">
    <source>
        <dbReference type="EMBL" id="KAK9811616.1"/>
    </source>
</evidence>
<keyword evidence="2" id="KW-0472">Membrane</keyword>
<feature type="transmembrane region" description="Helical" evidence="2">
    <location>
        <begin position="73"/>
        <end position="95"/>
    </location>
</feature>
<proteinExistence type="predicted"/>
<feature type="transmembrane region" description="Helical" evidence="2">
    <location>
        <begin position="144"/>
        <end position="163"/>
    </location>
</feature>
<name>A0AAW1PDV1_9CHLO</name>
<gene>
    <name evidence="4" type="ORF">WJX72_007022</name>
</gene>
<feature type="region of interest" description="Disordered" evidence="1">
    <location>
        <begin position="455"/>
        <end position="608"/>
    </location>
</feature>
<dbReference type="AlphaFoldDB" id="A0AAW1PDV1"/>